<evidence type="ECO:0000256" key="3">
    <source>
        <dbReference type="ARBA" id="ARBA00022679"/>
    </source>
</evidence>
<dbReference type="InterPro" id="IPR013749">
    <property type="entry name" value="PM/HMP-P_kinase-1"/>
</dbReference>
<proteinExistence type="predicted"/>
<accession>A0A1M5XC71</accession>
<dbReference type="GO" id="GO:0009229">
    <property type="term" value="P:thiamine diphosphate biosynthetic process"/>
    <property type="evidence" value="ECO:0007669"/>
    <property type="project" value="UniProtKB-UniPathway"/>
</dbReference>
<dbReference type="Gene3D" id="3.40.1190.20">
    <property type="match status" value="1"/>
</dbReference>
<dbReference type="FunFam" id="3.40.1190.20:FF:000003">
    <property type="entry name" value="Phosphomethylpyrimidine kinase ThiD"/>
    <property type="match status" value="1"/>
</dbReference>
<dbReference type="Pfam" id="PF08543">
    <property type="entry name" value="Phos_pyr_kin"/>
    <property type="match status" value="1"/>
</dbReference>
<dbReference type="OrthoDB" id="9810880at2"/>
<evidence type="ECO:0000256" key="6">
    <source>
        <dbReference type="ARBA" id="ARBA00022840"/>
    </source>
</evidence>
<keyword evidence="5 8" id="KW-0418">Kinase</keyword>
<sequence length="276" mass="29003">MTVTQTNHPPIVLTIAGSDSSGGAGIQADIKTISATGSYACSVITALTAQNTCGVSGVSPVPPEFIAQQLDAVFSDLNIIAVKTGMLADAAVIRTVAAKLKQYRPPYLVIDPVMVATSGDPLLAQNAVTTLKQELLPLADVITPNLPEAAALLQTQQPKNLHEMNALAGKLRTLGAGAVLLKGGHLTKDNESSDLLILPEESRLLSGVRVQTRNTHGTGCTLSSAIASYLAQGDSLPEAVRRAKRYISKALQHADELKTGRGHGPVHHFFAGHWEI</sequence>
<dbReference type="PANTHER" id="PTHR20858:SF17">
    <property type="entry name" value="HYDROXYMETHYLPYRIMIDINE_PHOSPHOMETHYLPYRIMIDINE KINASE THI20-RELATED"/>
    <property type="match status" value="1"/>
</dbReference>
<evidence type="ECO:0000259" key="7">
    <source>
        <dbReference type="Pfam" id="PF08543"/>
    </source>
</evidence>
<feature type="domain" description="Pyridoxamine kinase/Phosphomethylpyrimidine kinase" evidence="7">
    <location>
        <begin position="19"/>
        <end position="267"/>
    </location>
</feature>
<dbReference type="EMBL" id="FQXZ01000011">
    <property type="protein sequence ID" value="SHH97124.1"/>
    <property type="molecule type" value="Genomic_DNA"/>
</dbReference>
<dbReference type="CDD" id="cd01169">
    <property type="entry name" value="HMPP_kinase"/>
    <property type="match status" value="1"/>
</dbReference>
<reference evidence="8 9" key="1">
    <citation type="submission" date="2016-11" db="EMBL/GenBank/DDBJ databases">
        <authorList>
            <person name="Jaros S."/>
            <person name="Januszkiewicz K."/>
            <person name="Wedrychowicz H."/>
        </authorList>
    </citation>
    <scope>NUCLEOTIDE SEQUENCE [LARGE SCALE GENOMIC DNA]</scope>
    <source>
        <strain evidence="8 9">CECT 7868</strain>
    </source>
</reference>
<dbReference type="Proteomes" id="UP000184608">
    <property type="component" value="Unassembled WGS sequence"/>
</dbReference>
<keyword evidence="3 8" id="KW-0808">Transferase</keyword>
<dbReference type="STRING" id="1216006.VA7868_01077"/>
<name>A0A1M5XC71_9VIBR</name>
<dbReference type="AlphaFoldDB" id="A0A1M5XC71"/>
<evidence type="ECO:0000256" key="2">
    <source>
        <dbReference type="ARBA" id="ARBA00012135"/>
    </source>
</evidence>
<dbReference type="InterPro" id="IPR029056">
    <property type="entry name" value="Ribokinase-like"/>
</dbReference>
<dbReference type="UniPathway" id="UPA00060">
    <property type="reaction ID" value="UER00138"/>
</dbReference>
<evidence type="ECO:0000256" key="5">
    <source>
        <dbReference type="ARBA" id="ARBA00022777"/>
    </source>
</evidence>
<keyword evidence="6" id="KW-0067">ATP-binding</keyword>
<dbReference type="NCBIfam" id="TIGR00097">
    <property type="entry name" value="HMP-P_kinase"/>
    <property type="match status" value="1"/>
</dbReference>
<dbReference type="RefSeq" id="WP_073602843.1">
    <property type="nucleotide sequence ID" value="NZ_FQXZ01000011.1"/>
</dbReference>
<dbReference type="GO" id="GO:0005524">
    <property type="term" value="F:ATP binding"/>
    <property type="evidence" value="ECO:0007669"/>
    <property type="project" value="UniProtKB-KW"/>
</dbReference>
<dbReference type="SUPFAM" id="SSF53613">
    <property type="entry name" value="Ribokinase-like"/>
    <property type="match status" value="1"/>
</dbReference>
<dbReference type="EC" id="2.7.1.49" evidence="2"/>
<evidence type="ECO:0000313" key="9">
    <source>
        <dbReference type="Proteomes" id="UP000184608"/>
    </source>
</evidence>
<protein>
    <recommendedName>
        <fullName evidence="2">hydroxymethylpyrimidine kinase</fullName>
        <ecNumber evidence="2">2.7.1.49</ecNumber>
    </recommendedName>
</protein>
<organism evidence="8 9">
    <name type="scientific">Vibrio aerogenes CECT 7868</name>
    <dbReference type="NCBI Taxonomy" id="1216006"/>
    <lineage>
        <taxon>Bacteria</taxon>
        <taxon>Pseudomonadati</taxon>
        <taxon>Pseudomonadota</taxon>
        <taxon>Gammaproteobacteria</taxon>
        <taxon>Vibrionales</taxon>
        <taxon>Vibrionaceae</taxon>
        <taxon>Vibrio</taxon>
    </lineage>
</organism>
<dbReference type="GO" id="GO:0005829">
    <property type="term" value="C:cytosol"/>
    <property type="evidence" value="ECO:0007669"/>
    <property type="project" value="TreeGrafter"/>
</dbReference>
<gene>
    <name evidence="8" type="primary">thiD</name>
    <name evidence="8" type="ORF">VA7868_01077</name>
</gene>
<keyword evidence="9" id="KW-1185">Reference proteome</keyword>
<evidence type="ECO:0000256" key="1">
    <source>
        <dbReference type="ARBA" id="ARBA00004948"/>
    </source>
</evidence>
<dbReference type="GO" id="GO:0009228">
    <property type="term" value="P:thiamine biosynthetic process"/>
    <property type="evidence" value="ECO:0007669"/>
    <property type="project" value="InterPro"/>
</dbReference>
<comment type="pathway">
    <text evidence="1">Cofactor biosynthesis; thiamine diphosphate biosynthesis.</text>
</comment>
<dbReference type="GO" id="GO:0008972">
    <property type="term" value="F:phosphomethylpyrimidine kinase activity"/>
    <property type="evidence" value="ECO:0007669"/>
    <property type="project" value="InterPro"/>
</dbReference>
<dbReference type="GO" id="GO:0008902">
    <property type="term" value="F:hydroxymethylpyrimidine kinase activity"/>
    <property type="evidence" value="ECO:0007669"/>
    <property type="project" value="UniProtKB-EC"/>
</dbReference>
<dbReference type="InterPro" id="IPR004399">
    <property type="entry name" value="HMP/HMP-P_kinase_dom"/>
</dbReference>
<dbReference type="PANTHER" id="PTHR20858">
    <property type="entry name" value="PHOSPHOMETHYLPYRIMIDINE KINASE"/>
    <property type="match status" value="1"/>
</dbReference>
<evidence type="ECO:0000256" key="4">
    <source>
        <dbReference type="ARBA" id="ARBA00022741"/>
    </source>
</evidence>
<keyword evidence="4" id="KW-0547">Nucleotide-binding</keyword>
<evidence type="ECO:0000313" key="8">
    <source>
        <dbReference type="EMBL" id="SHH97124.1"/>
    </source>
</evidence>